<dbReference type="FunFam" id="3.70.10.10:FF:000012">
    <property type="entry name" value="cell cycle checkpoint control protein RAD9A"/>
    <property type="match status" value="1"/>
</dbReference>
<evidence type="ECO:0000313" key="4">
    <source>
        <dbReference type="EMBL" id="KAI3953121.1"/>
    </source>
</evidence>
<dbReference type="InterPro" id="IPR007268">
    <property type="entry name" value="Rad9/Ddc1"/>
</dbReference>
<evidence type="ECO:0000256" key="1">
    <source>
        <dbReference type="ARBA" id="ARBA00008494"/>
    </source>
</evidence>
<feature type="compositionally biased region" description="Pro residues" evidence="3">
    <location>
        <begin position="291"/>
        <end position="300"/>
    </location>
</feature>
<dbReference type="GO" id="GO:0006281">
    <property type="term" value="P:DNA repair"/>
    <property type="evidence" value="ECO:0007669"/>
    <property type="project" value="UniProtKB-UniRule"/>
</dbReference>
<dbReference type="EMBL" id="JAJJMB010002072">
    <property type="protein sequence ID" value="KAI3953121.1"/>
    <property type="molecule type" value="Genomic_DNA"/>
</dbReference>
<dbReference type="GO" id="GO:0031573">
    <property type="term" value="P:mitotic intra-S DNA damage checkpoint signaling"/>
    <property type="evidence" value="ECO:0007669"/>
    <property type="project" value="TreeGrafter"/>
</dbReference>
<feature type="compositionally biased region" description="Polar residues" evidence="3">
    <location>
        <begin position="307"/>
        <end position="328"/>
    </location>
</feature>
<feature type="compositionally biased region" description="Acidic residues" evidence="3">
    <location>
        <begin position="428"/>
        <end position="438"/>
    </location>
</feature>
<organism evidence="4 5">
    <name type="scientific">Papaver atlanticum</name>
    <dbReference type="NCBI Taxonomy" id="357466"/>
    <lineage>
        <taxon>Eukaryota</taxon>
        <taxon>Viridiplantae</taxon>
        <taxon>Streptophyta</taxon>
        <taxon>Embryophyta</taxon>
        <taxon>Tracheophyta</taxon>
        <taxon>Spermatophyta</taxon>
        <taxon>Magnoliopsida</taxon>
        <taxon>Ranunculales</taxon>
        <taxon>Papaveraceae</taxon>
        <taxon>Papaveroideae</taxon>
        <taxon>Papaver</taxon>
    </lineage>
</organism>
<dbReference type="GO" id="GO:0030896">
    <property type="term" value="C:checkpoint clamp complex"/>
    <property type="evidence" value="ECO:0007669"/>
    <property type="project" value="UniProtKB-UniRule"/>
</dbReference>
<feature type="region of interest" description="Disordered" evidence="3">
    <location>
        <begin position="390"/>
        <end position="447"/>
    </location>
</feature>
<dbReference type="AlphaFoldDB" id="A0AAD4TBH5"/>
<dbReference type="Gene3D" id="3.70.10.10">
    <property type="match status" value="1"/>
</dbReference>
<dbReference type="InterPro" id="IPR026584">
    <property type="entry name" value="Rad9"/>
</dbReference>
<dbReference type="GO" id="GO:0071479">
    <property type="term" value="P:cellular response to ionizing radiation"/>
    <property type="evidence" value="ECO:0007669"/>
    <property type="project" value="TreeGrafter"/>
</dbReference>
<dbReference type="PIRSF" id="PIRSF009303">
    <property type="entry name" value="Cell_cycle_RAD9"/>
    <property type="match status" value="1"/>
</dbReference>
<evidence type="ECO:0000313" key="5">
    <source>
        <dbReference type="Proteomes" id="UP001202328"/>
    </source>
</evidence>
<comment type="similarity">
    <text evidence="1 2">Belongs to the rad9 family.</text>
</comment>
<evidence type="ECO:0000256" key="3">
    <source>
        <dbReference type="SAM" id="MobiDB-lite"/>
    </source>
</evidence>
<dbReference type="InterPro" id="IPR046938">
    <property type="entry name" value="DNA_clamp_sf"/>
</dbReference>
<reference evidence="4" key="1">
    <citation type="submission" date="2022-04" db="EMBL/GenBank/DDBJ databases">
        <title>A functionally conserved STORR gene fusion in Papaver species that diverged 16.8 million years ago.</title>
        <authorList>
            <person name="Catania T."/>
        </authorList>
    </citation>
    <scope>NUCLEOTIDE SEQUENCE</scope>
    <source>
        <strain evidence="4">S-188037</strain>
    </source>
</reference>
<feature type="compositionally biased region" description="Polar residues" evidence="3">
    <location>
        <begin position="357"/>
        <end position="367"/>
    </location>
</feature>
<gene>
    <name evidence="4" type="ORF">MKW98_020316</name>
</gene>
<dbReference type="PANTHER" id="PTHR15237">
    <property type="entry name" value="DNA REPAIR PROTEIN RAD9"/>
    <property type="match status" value="1"/>
</dbReference>
<dbReference type="SUPFAM" id="SSF55979">
    <property type="entry name" value="DNA clamp"/>
    <property type="match status" value="1"/>
</dbReference>
<dbReference type="PANTHER" id="PTHR15237:SF0">
    <property type="entry name" value="CELL CYCLE CHECKPOINT CONTROL PROTEIN"/>
    <property type="match status" value="1"/>
</dbReference>
<accession>A0AAD4TBH5</accession>
<comment type="caution">
    <text evidence="4">The sequence shown here is derived from an EMBL/GenBank/DDBJ whole genome shotgun (WGS) entry which is preliminary data.</text>
</comment>
<feature type="region of interest" description="Disordered" evidence="3">
    <location>
        <begin position="289"/>
        <end position="367"/>
    </location>
</feature>
<evidence type="ECO:0000256" key="2">
    <source>
        <dbReference type="PIRNR" id="PIRNR009303"/>
    </source>
</evidence>
<evidence type="ECO:0008006" key="6">
    <source>
        <dbReference type="Google" id="ProtNLM"/>
    </source>
</evidence>
<protein>
    <recommendedName>
        <fullName evidence="6">Cell cycle checkpoint control protein RAD9A</fullName>
    </recommendedName>
</protein>
<dbReference type="Pfam" id="PF04139">
    <property type="entry name" value="Rad9"/>
    <property type="match status" value="1"/>
</dbReference>
<dbReference type="GO" id="GO:0000076">
    <property type="term" value="P:DNA replication checkpoint signaling"/>
    <property type="evidence" value="ECO:0007669"/>
    <property type="project" value="TreeGrafter"/>
</dbReference>
<sequence length="447" mass="48844">MELSLSGNSLKTFARSITCLARVGNELSIQASPSQLVFHTLNTSRSAYQSITLKPEFFDVYTISEPQVQCSVLLKAVCAVLRTTVASIDRLCVLLPKSDASKLQWTIDCTNGMKKSYWITCNVEPDIQHLTLDRTRFPSNFVVRPRDLNRLLGNFQSSLQEITVIATEPTPLPSDDESEIGGKAVELRSYIDPTKDDSDTALHTQLWIDPSEEFLQYTHTGDPVDVTFAVKELKAFLTFCEGCEVDIHIFFEKAGEPVLMAPKFGLDDGSTSDFDVTLVLASMLVSQLHPQNPPECPPAADPETCGQADQGTGSVAQQEGSRASVSEQPSDHTRIWSELSGSAARSGSGVEERQVEPSANPNTNGQSLMERVTAMGISNRASAREGTLAGRDINHLPVETANVQAPQGGDEMDGHGWSQHHPSNWVGPDEDDDEDENDMCVQSTPPY</sequence>
<dbReference type="Proteomes" id="UP001202328">
    <property type="component" value="Unassembled WGS sequence"/>
</dbReference>
<name>A0AAD4TBH5_9MAGN</name>
<proteinExistence type="inferred from homology"/>
<keyword evidence="5" id="KW-1185">Reference proteome</keyword>